<dbReference type="InterPro" id="IPR001054">
    <property type="entry name" value="A/G_cyclase"/>
</dbReference>
<evidence type="ECO:0000259" key="1">
    <source>
        <dbReference type="PROSITE" id="PS50125"/>
    </source>
</evidence>
<dbReference type="Proteomes" id="UP000485058">
    <property type="component" value="Unassembled WGS sequence"/>
</dbReference>
<gene>
    <name evidence="2" type="ORF">HaLaN_22372</name>
</gene>
<dbReference type="SUPFAM" id="SSF55073">
    <property type="entry name" value="Nucleotide cyclase"/>
    <property type="match status" value="1"/>
</dbReference>
<name>A0A6A0A033_HAELA</name>
<dbReference type="PROSITE" id="PS50125">
    <property type="entry name" value="GUANYLATE_CYCLASE_2"/>
    <property type="match status" value="1"/>
</dbReference>
<dbReference type="InterPro" id="IPR029787">
    <property type="entry name" value="Nucleotide_cyclase"/>
</dbReference>
<evidence type="ECO:0000313" key="2">
    <source>
        <dbReference type="EMBL" id="GFH24554.1"/>
    </source>
</evidence>
<keyword evidence="3" id="KW-1185">Reference proteome</keyword>
<dbReference type="PANTHER" id="PTHR43081">
    <property type="entry name" value="ADENYLATE CYCLASE, TERMINAL-DIFFERENTIATION SPECIFIC-RELATED"/>
    <property type="match status" value="1"/>
</dbReference>
<dbReference type="EMBL" id="BLLF01002568">
    <property type="protein sequence ID" value="GFH24554.1"/>
    <property type="molecule type" value="Genomic_DNA"/>
</dbReference>
<organism evidence="2 3">
    <name type="scientific">Haematococcus lacustris</name>
    <name type="common">Green alga</name>
    <name type="synonym">Haematococcus pluvialis</name>
    <dbReference type="NCBI Taxonomy" id="44745"/>
    <lineage>
        <taxon>Eukaryota</taxon>
        <taxon>Viridiplantae</taxon>
        <taxon>Chlorophyta</taxon>
        <taxon>core chlorophytes</taxon>
        <taxon>Chlorophyceae</taxon>
        <taxon>CS clade</taxon>
        <taxon>Chlamydomonadales</taxon>
        <taxon>Haematococcaceae</taxon>
        <taxon>Haematococcus</taxon>
    </lineage>
</organism>
<dbReference type="AlphaFoldDB" id="A0A6A0A033"/>
<feature type="non-terminal residue" evidence="2">
    <location>
        <position position="1"/>
    </location>
</feature>
<sequence length="95" mass="10486">RDFDLPPSAIKVLAPGALEETTLLVTDIESSTTLWEVLPSHVMDETLREHHACIRQVLLKHNGYESATEGDSFLLAFHCPEDALLFALECQAAVP</sequence>
<evidence type="ECO:0000313" key="3">
    <source>
        <dbReference type="Proteomes" id="UP000485058"/>
    </source>
</evidence>
<dbReference type="Pfam" id="PF00211">
    <property type="entry name" value="Guanylate_cyc"/>
    <property type="match status" value="1"/>
</dbReference>
<dbReference type="GO" id="GO:0009190">
    <property type="term" value="P:cyclic nucleotide biosynthetic process"/>
    <property type="evidence" value="ECO:0007669"/>
    <property type="project" value="InterPro"/>
</dbReference>
<feature type="domain" description="Guanylate cyclase" evidence="1">
    <location>
        <begin position="22"/>
        <end position="80"/>
    </location>
</feature>
<dbReference type="InterPro" id="IPR050697">
    <property type="entry name" value="Adenylyl/Guanylyl_Cyclase_3/4"/>
</dbReference>
<proteinExistence type="predicted"/>
<reference evidence="2 3" key="1">
    <citation type="submission" date="2020-02" db="EMBL/GenBank/DDBJ databases">
        <title>Draft genome sequence of Haematococcus lacustris strain NIES-144.</title>
        <authorList>
            <person name="Morimoto D."/>
            <person name="Nakagawa S."/>
            <person name="Yoshida T."/>
            <person name="Sawayama S."/>
        </authorList>
    </citation>
    <scope>NUCLEOTIDE SEQUENCE [LARGE SCALE GENOMIC DNA]</scope>
    <source>
        <strain evidence="2 3">NIES-144</strain>
    </source>
</reference>
<comment type="caution">
    <text evidence="2">The sequence shown here is derived from an EMBL/GenBank/DDBJ whole genome shotgun (WGS) entry which is preliminary data.</text>
</comment>
<accession>A0A6A0A033</accession>
<dbReference type="GO" id="GO:0035556">
    <property type="term" value="P:intracellular signal transduction"/>
    <property type="evidence" value="ECO:0007669"/>
    <property type="project" value="InterPro"/>
</dbReference>
<dbReference type="PANTHER" id="PTHR43081:SF1">
    <property type="entry name" value="ADENYLATE CYCLASE, TERMINAL-DIFFERENTIATION SPECIFIC"/>
    <property type="match status" value="1"/>
</dbReference>
<protein>
    <submittedName>
        <fullName evidence="2">Guanylate cyclase domain-containing protein</fullName>
    </submittedName>
</protein>
<dbReference type="Gene3D" id="3.30.70.1230">
    <property type="entry name" value="Nucleotide cyclase"/>
    <property type="match status" value="1"/>
</dbReference>